<accession>A0A448Z6X9</accession>
<name>A0A448Z6X9_9STRA</name>
<protein>
    <submittedName>
        <fullName evidence="1">Uncharacterized protein</fullName>
    </submittedName>
</protein>
<evidence type="ECO:0000313" key="1">
    <source>
        <dbReference type="EMBL" id="VEU37789.1"/>
    </source>
</evidence>
<evidence type="ECO:0000313" key="2">
    <source>
        <dbReference type="Proteomes" id="UP000291116"/>
    </source>
</evidence>
<dbReference type="Gene3D" id="3.40.1570.10">
    <property type="entry name" value="HemS/ChuS/ChuX like domains"/>
    <property type="match status" value="1"/>
</dbReference>
<gene>
    <name evidence="1" type="ORF">PSNMU_V1.4_AUG-EV-PASAV3_0045970</name>
</gene>
<dbReference type="EMBL" id="CAACVS010000141">
    <property type="protein sequence ID" value="VEU37789.1"/>
    <property type="molecule type" value="Genomic_DNA"/>
</dbReference>
<proteinExistence type="predicted"/>
<organism evidence="1 2">
    <name type="scientific">Pseudo-nitzschia multistriata</name>
    <dbReference type="NCBI Taxonomy" id="183589"/>
    <lineage>
        <taxon>Eukaryota</taxon>
        <taxon>Sar</taxon>
        <taxon>Stramenopiles</taxon>
        <taxon>Ochrophyta</taxon>
        <taxon>Bacillariophyta</taxon>
        <taxon>Bacillariophyceae</taxon>
        <taxon>Bacillariophycidae</taxon>
        <taxon>Bacillariales</taxon>
        <taxon>Bacillariaceae</taxon>
        <taxon>Pseudo-nitzschia</taxon>
    </lineage>
</organism>
<dbReference type="OrthoDB" id="42588at2759"/>
<dbReference type="AlphaFoldDB" id="A0A448Z6X9"/>
<dbReference type="Proteomes" id="UP000291116">
    <property type="component" value="Unassembled WGS sequence"/>
</dbReference>
<sequence>MLAPTAASTRYSTSFSLPASAAAENEVESTLTPKDKKVYQFLQELSESNLTFRIVVIGNGAILESTNLLGPTFKLGQSPKTGNHIVTFAAEDQSFEFHVMPGQVASVALVEKESPIGNKTMRLMRLLNADGGSICSLILADDSQAASDWYGGMTETYGSDFEF</sequence>
<dbReference type="SUPFAM" id="SSF144064">
    <property type="entry name" value="Heme iron utilization protein-like"/>
    <property type="match status" value="1"/>
</dbReference>
<dbReference type="InterPro" id="IPR053733">
    <property type="entry name" value="Heme_Transport_Util_sf"/>
</dbReference>
<keyword evidence="2" id="KW-1185">Reference proteome</keyword>
<reference evidence="1 2" key="1">
    <citation type="submission" date="2019-01" db="EMBL/GenBank/DDBJ databases">
        <authorList>
            <person name="Ferrante I. M."/>
        </authorList>
    </citation>
    <scope>NUCLEOTIDE SEQUENCE [LARGE SCALE GENOMIC DNA]</scope>
    <source>
        <strain evidence="1 2">B856</strain>
    </source>
</reference>